<dbReference type="InterPro" id="IPR000792">
    <property type="entry name" value="Tscrpt_reg_LuxR_C"/>
</dbReference>
<dbReference type="SUPFAM" id="SSF52540">
    <property type="entry name" value="P-loop containing nucleoside triphosphate hydrolases"/>
    <property type="match status" value="1"/>
</dbReference>
<feature type="domain" description="HTH luxR-type" evidence="1">
    <location>
        <begin position="4"/>
        <end position="69"/>
    </location>
</feature>
<keyword evidence="2" id="KW-0547">Nucleotide-binding</keyword>
<dbReference type="PROSITE" id="PS50043">
    <property type="entry name" value="HTH_LUXR_2"/>
    <property type="match status" value="1"/>
</dbReference>
<sequence>MTQGGTIEPTVSAREAEVLAAVGEHLTNAEIAARLFISIRTVESHVSSLLRKLGANDRRALVSVAAEQRLPAVPSGPVVQRRVAPSALTSFVGRAAERAALADALTGQRLVSAVGPGGVGKTRLVQAVAADVVGRFADGVWYVDLVPVTDAEMVAAAVAAALGLGEQQGRTAEDTLLGWAADRQALLVLDNCEHLLDGVALLVERLLAGSPELVVLATTRARLVLPFERVFPVAGMSVSGHDGTGHDGTGHDGTGHEGSGHGDAIALFEERATSAGSVLSAADRSRVARICRGLDGVPLAIELAAARLPSIGLDGLEDGLADRLQLLTGGRRVDGRHSSLRSMLDWSCALLDAPAQAVLRRVSAFAGPFRADGAAAIAGWDPVSRREVGAHLAALADQSLLVLTTTADGTRYRALETVRQYGAELLDDAGELVESHARHLKWAQEEGVALLAAGDIEGAEWRARFDQLADELRAAVRRADRPGHRATAYDVVTVLAALCYRRGMPRESQLRHEQAAEFAPDQHLAAAALHRAAGAAETQLAGDEALRLHRAAADAALRAGEPGVAARDIAQMAELMNRASGVVSLPPDPAVVRALIDEARKHADGDEVAHARIAIAEAFAVADTDPEVADLTDRALELARRAGNPMAESAALDRLTTVQLSRGEERGALASAMRRTQLLAPVTVDADLGFELSDAHVMAAESAIAAGDLAEARRLAERIRDLPLHREVGHVAVARLVIVSFLEGDWDGALAAGARFREGWERAGRPRVSTLRRCTHALATVHGLRGEERERESWLEVFAALVPLGRPHHDQHPTAFFDALLHLHRDRPDLALECLATPPHELRAWYQALWRPWYAALWAEAAVLAGTPDAAERVEAVRSLTADNPVASALTDRAAALLLRDADGVLAAATALDAAGCRYQWARSLVLAGGAHGARGRSALIAAGVTVS</sequence>
<name>A0ABW4FH60_9PSEU</name>
<dbReference type="InterPro" id="IPR016032">
    <property type="entry name" value="Sig_transdc_resp-reg_C-effctor"/>
</dbReference>
<dbReference type="EMBL" id="JBHUCP010000001">
    <property type="protein sequence ID" value="MFD1528292.1"/>
    <property type="molecule type" value="Genomic_DNA"/>
</dbReference>
<dbReference type="SUPFAM" id="SSF46894">
    <property type="entry name" value="C-terminal effector domain of the bipartite response regulators"/>
    <property type="match status" value="1"/>
</dbReference>
<reference evidence="3" key="1">
    <citation type="journal article" date="2019" name="Int. J. Syst. Evol. Microbiol.">
        <title>The Global Catalogue of Microorganisms (GCM) 10K type strain sequencing project: providing services to taxonomists for standard genome sequencing and annotation.</title>
        <authorList>
            <consortium name="The Broad Institute Genomics Platform"/>
            <consortium name="The Broad Institute Genome Sequencing Center for Infectious Disease"/>
            <person name="Wu L."/>
            <person name="Ma J."/>
        </authorList>
    </citation>
    <scope>NUCLEOTIDE SEQUENCE [LARGE SCALE GENOMIC DNA]</scope>
    <source>
        <strain evidence="3">JCM 12165</strain>
    </source>
</reference>
<dbReference type="Pfam" id="PF00196">
    <property type="entry name" value="GerE"/>
    <property type="match status" value="1"/>
</dbReference>
<dbReference type="PANTHER" id="PTHR47691:SF3">
    <property type="entry name" value="HTH-TYPE TRANSCRIPTIONAL REGULATOR RV0890C-RELATED"/>
    <property type="match status" value="1"/>
</dbReference>
<keyword evidence="2" id="KW-0067">ATP-binding</keyword>
<dbReference type="PRINTS" id="PR00038">
    <property type="entry name" value="HTHLUXR"/>
</dbReference>
<gene>
    <name evidence="2" type="ORF">ACFSCY_02445</name>
</gene>
<keyword evidence="3" id="KW-1185">Reference proteome</keyword>
<evidence type="ECO:0000313" key="3">
    <source>
        <dbReference type="Proteomes" id="UP001597145"/>
    </source>
</evidence>
<evidence type="ECO:0000313" key="2">
    <source>
        <dbReference type="EMBL" id="MFD1528292.1"/>
    </source>
</evidence>
<proteinExistence type="predicted"/>
<dbReference type="GO" id="GO:0005524">
    <property type="term" value="F:ATP binding"/>
    <property type="evidence" value="ECO:0007669"/>
    <property type="project" value="UniProtKB-KW"/>
</dbReference>
<dbReference type="Proteomes" id="UP001597145">
    <property type="component" value="Unassembled WGS sequence"/>
</dbReference>
<dbReference type="InterPro" id="IPR058852">
    <property type="entry name" value="HTH_77"/>
</dbReference>
<dbReference type="Pfam" id="PF25872">
    <property type="entry name" value="HTH_77"/>
    <property type="match status" value="1"/>
</dbReference>
<dbReference type="PANTHER" id="PTHR47691">
    <property type="entry name" value="REGULATOR-RELATED"/>
    <property type="match status" value="1"/>
</dbReference>
<dbReference type="SMART" id="SM00421">
    <property type="entry name" value="HTH_LUXR"/>
    <property type="match status" value="1"/>
</dbReference>
<dbReference type="Gene3D" id="1.10.10.10">
    <property type="entry name" value="Winged helix-like DNA-binding domain superfamily/Winged helix DNA-binding domain"/>
    <property type="match status" value="1"/>
</dbReference>
<accession>A0ABW4FH60</accession>
<dbReference type="RefSeq" id="WP_343972809.1">
    <property type="nucleotide sequence ID" value="NZ_BAAAJG010000003.1"/>
</dbReference>
<organism evidence="2 3">
    <name type="scientific">Pseudonocardia aurantiaca</name>
    <dbReference type="NCBI Taxonomy" id="75290"/>
    <lineage>
        <taxon>Bacteria</taxon>
        <taxon>Bacillati</taxon>
        <taxon>Actinomycetota</taxon>
        <taxon>Actinomycetes</taxon>
        <taxon>Pseudonocardiales</taxon>
        <taxon>Pseudonocardiaceae</taxon>
        <taxon>Pseudonocardia</taxon>
    </lineage>
</organism>
<comment type="caution">
    <text evidence="2">The sequence shown here is derived from an EMBL/GenBank/DDBJ whole genome shotgun (WGS) entry which is preliminary data.</text>
</comment>
<evidence type="ECO:0000259" key="1">
    <source>
        <dbReference type="PROSITE" id="PS50043"/>
    </source>
</evidence>
<dbReference type="InterPro" id="IPR027417">
    <property type="entry name" value="P-loop_NTPase"/>
</dbReference>
<dbReference type="Gene3D" id="3.40.50.300">
    <property type="entry name" value="P-loop containing nucleotide triphosphate hydrolases"/>
    <property type="match status" value="1"/>
</dbReference>
<dbReference type="CDD" id="cd06170">
    <property type="entry name" value="LuxR_C_like"/>
    <property type="match status" value="1"/>
</dbReference>
<protein>
    <submittedName>
        <fullName evidence="2">ATP-binding protein</fullName>
    </submittedName>
</protein>
<dbReference type="InterPro" id="IPR036388">
    <property type="entry name" value="WH-like_DNA-bd_sf"/>
</dbReference>